<comment type="caution">
    <text evidence="9">The sequence shown here is derived from an EMBL/GenBank/DDBJ whole genome shotgun (WGS) entry which is preliminary data.</text>
</comment>
<protein>
    <submittedName>
        <fullName evidence="9">CoA pyrophosphatase</fullName>
    </submittedName>
</protein>
<keyword evidence="5" id="KW-0460">Magnesium</keyword>
<dbReference type="EMBL" id="VCJR02000001">
    <property type="protein sequence ID" value="NHK26584.1"/>
    <property type="molecule type" value="Genomic_DNA"/>
</dbReference>
<dbReference type="CDD" id="cd03426">
    <property type="entry name" value="NUDIX_CoAse_Nudt7"/>
    <property type="match status" value="1"/>
</dbReference>
<sequence>MTLTPSSPRRPSTKRQQPAPRPGHWRTQLAAGMAEEVAREDRMLFQELNPHLEFPPILKEKPKTFREAAVLIPIIDRPEAPTVLFTLRSSDLPSHAGQISFPGGRVEEADENMVATALRETHEEVGIPPHRVEVVGEMGVHFGGQGYAVTPVVGIIHPSTSFMPCPDEVHDLFEVPLDHLADEANHIIEQRRFGDIDYSMFAVPYQDWHIWGLTAGIVHTLMRVMKA</sequence>
<evidence type="ECO:0000256" key="6">
    <source>
        <dbReference type="ARBA" id="ARBA00023211"/>
    </source>
</evidence>
<dbReference type="RefSeq" id="WP_166426269.1">
    <property type="nucleotide sequence ID" value="NZ_BMGZ01000001.1"/>
</dbReference>
<evidence type="ECO:0000259" key="8">
    <source>
        <dbReference type="PROSITE" id="PS51462"/>
    </source>
</evidence>
<dbReference type="Gene3D" id="3.90.79.10">
    <property type="entry name" value="Nucleoside Triphosphate Pyrophosphohydrolase"/>
    <property type="match status" value="1"/>
</dbReference>
<proteinExistence type="predicted"/>
<dbReference type="PROSITE" id="PS51462">
    <property type="entry name" value="NUDIX"/>
    <property type="match status" value="1"/>
</dbReference>
<evidence type="ECO:0000313" key="10">
    <source>
        <dbReference type="Proteomes" id="UP000818603"/>
    </source>
</evidence>
<dbReference type="NCBIfam" id="NF007980">
    <property type="entry name" value="PRK10707.1"/>
    <property type="match status" value="1"/>
</dbReference>
<keyword evidence="3" id="KW-0479">Metal-binding</keyword>
<evidence type="ECO:0000256" key="2">
    <source>
        <dbReference type="ARBA" id="ARBA00001946"/>
    </source>
</evidence>
<feature type="domain" description="Nudix hydrolase" evidence="8">
    <location>
        <begin position="65"/>
        <end position="197"/>
    </location>
</feature>
<organism evidence="9 10">
    <name type="scientific">Aquisalinus luteolus</name>
    <dbReference type="NCBI Taxonomy" id="1566827"/>
    <lineage>
        <taxon>Bacteria</taxon>
        <taxon>Pseudomonadati</taxon>
        <taxon>Pseudomonadota</taxon>
        <taxon>Alphaproteobacteria</taxon>
        <taxon>Parvularculales</taxon>
        <taxon>Parvularculaceae</taxon>
        <taxon>Aquisalinus</taxon>
    </lineage>
</organism>
<dbReference type="Proteomes" id="UP000818603">
    <property type="component" value="Unassembled WGS sequence"/>
</dbReference>
<reference evidence="9 10" key="1">
    <citation type="submission" date="2020-02" db="EMBL/GenBank/DDBJ databases">
        <title>Genome sequence of Parvularcula flava strain NH6-79.</title>
        <authorList>
            <person name="Abdul Karim M.H."/>
            <person name="Lam M.Q."/>
            <person name="Chen S.J."/>
            <person name="Yahya A."/>
            <person name="Shahir S."/>
            <person name="Shamsir M.S."/>
            <person name="Chong C.S."/>
        </authorList>
    </citation>
    <scope>NUCLEOTIDE SEQUENCE [LARGE SCALE GENOMIC DNA]</scope>
    <source>
        <strain evidence="9 10">NH6-79</strain>
    </source>
</reference>
<keyword evidence="6" id="KW-0464">Manganese</keyword>
<gene>
    <name evidence="9" type="ORF">FF098_001525</name>
</gene>
<dbReference type="PANTHER" id="PTHR12992:SF11">
    <property type="entry name" value="MITOCHONDRIAL COENZYME A DIPHOSPHATASE NUDT8"/>
    <property type="match status" value="1"/>
</dbReference>
<dbReference type="InterPro" id="IPR045121">
    <property type="entry name" value="CoAse"/>
</dbReference>
<dbReference type="InterPro" id="IPR000086">
    <property type="entry name" value="NUDIX_hydrolase_dom"/>
</dbReference>
<accession>A0ABX0HEV6</accession>
<name>A0ABX0HEV6_9PROT</name>
<dbReference type="SUPFAM" id="SSF55811">
    <property type="entry name" value="Nudix"/>
    <property type="match status" value="1"/>
</dbReference>
<dbReference type="Pfam" id="PF00293">
    <property type="entry name" value="NUDIX"/>
    <property type="match status" value="1"/>
</dbReference>
<comment type="cofactor">
    <cofactor evidence="1">
        <name>Mn(2+)</name>
        <dbReference type="ChEBI" id="CHEBI:29035"/>
    </cofactor>
</comment>
<dbReference type="PANTHER" id="PTHR12992">
    <property type="entry name" value="NUDIX HYDROLASE"/>
    <property type="match status" value="1"/>
</dbReference>
<evidence type="ECO:0000313" key="9">
    <source>
        <dbReference type="EMBL" id="NHK26584.1"/>
    </source>
</evidence>
<dbReference type="InterPro" id="IPR015797">
    <property type="entry name" value="NUDIX_hydrolase-like_dom_sf"/>
</dbReference>
<evidence type="ECO:0000256" key="5">
    <source>
        <dbReference type="ARBA" id="ARBA00022842"/>
    </source>
</evidence>
<evidence type="ECO:0000256" key="7">
    <source>
        <dbReference type="SAM" id="MobiDB-lite"/>
    </source>
</evidence>
<keyword evidence="10" id="KW-1185">Reference proteome</keyword>
<feature type="compositionally biased region" description="Polar residues" evidence="7">
    <location>
        <begin position="1"/>
        <end position="16"/>
    </location>
</feature>
<evidence type="ECO:0000256" key="1">
    <source>
        <dbReference type="ARBA" id="ARBA00001936"/>
    </source>
</evidence>
<keyword evidence="4" id="KW-0378">Hydrolase</keyword>
<comment type="cofactor">
    <cofactor evidence="2">
        <name>Mg(2+)</name>
        <dbReference type="ChEBI" id="CHEBI:18420"/>
    </cofactor>
</comment>
<evidence type="ECO:0000256" key="4">
    <source>
        <dbReference type="ARBA" id="ARBA00022801"/>
    </source>
</evidence>
<feature type="region of interest" description="Disordered" evidence="7">
    <location>
        <begin position="1"/>
        <end position="26"/>
    </location>
</feature>
<evidence type="ECO:0000256" key="3">
    <source>
        <dbReference type="ARBA" id="ARBA00022723"/>
    </source>
</evidence>